<dbReference type="Proteomes" id="UP001186974">
    <property type="component" value="Unassembled WGS sequence"/>
</dbReference>
<dbReference type="EMBL" id="JAWDJW010002774">
    <property type="protein sequence ID" value="KAK3077508.1"/>
    <property type="molecule type" value="Genomic_DNA"/>
</dbReference>
<comment type="caution">
    <text evidence="1">The sequence shown here is derived from an EMBL/GenBank/DDBJ whole genome shotgun (WGS) entry which is preliminary data.</text>
</comment>
<reference evidence="1" key="1">
    <citation type="submission" date="2024-09" db="EMBL/GenBank/DDBJ databases">
        <title>Black Yeasts Isolated from many extreme environments.</title>
        <authorList>
            <person name="Coleine C."/>
            <person name="Stajich J.E."/>
            <person name="Selbmann L."/>
        </authorList>
    </citation>
    <scope>NUCLEOTIDE SEQUENCE</scope>
    <source>
        <strain evidence="1">CCFEE 5737</strain>
    </source>
</reference>
<name>A0ACC3DLX7_9PEZI</name>
<evidence type="ECO:0000313" key="2">
    <source>
        <dbReference type="Proteomes" id="UP001186974"/>
    </source>
</evidence>
<feature type="non-terminal residue" evidence="1">
    <location>
        <position position="183"/>
    </location>
</feature>
<sequence length="183" mass="21433">MAYNTSPANTTTQPTTAATAATTTKNIRGSAITSEGNTQSTTVRPRLKRKQADDVSRQRRLRRRGHLLRELPDPNISQQAPEERMAWPSQRSRSTRLYQHIEAYANTLPLDGYYRCYPDTLTEHRAQNRGWEQHRRHQPRVFLRRRWDNTGYLSISMLPDRLRTMTKYQNLRYGESRAEAFVI</sequence>
<keyword evidence="2" id="KW-1185">Reference proteome</keyword>
<accession>A0ACC3DLX7</accession>
<proteinExistence type="predicted"/>
<gene>
    <name evidence="1" type="ORF">LTS18_010051</name>
</gene>
<evidence type="ECO:0000313" key="1">
    <source>
        <dbReference type="EMBL" id="KAK3077508.1"/>
    </source>
</evidence>
<protein>
    <submittedName>
        <fullName evidence="1">Uncharacterized protein</fullName>
    </submittedName>
</protein>
<organism evidence="1 2">
    <name type="scientific">Coniosporium uncinatum</name>
    <dbReference type="NCBI Taxonomy" id="93489"/>
    <lineage>
        <taxon>Eukaryota</taxon>
        <taxon>Fungi</taxon>
        <taxon>Dikarya</taxon>
        <taxon>Ascomycota</taxon>
        <taxon>Pezizomycotina</taxon>
        <taxon>Dothideomycetes</taxon>
        <taxon>Dothideomycetes incertae sedis</taxon>
        <taxon>Coniosporium</taxon>
    </lineage>
</organism>